<keyword evidence="2" id="KW-0285">Flavoprotein</keyword>
<dbReference type="Proteomes" id="UP000696485">
    <property type="component" value="Unassembled WGS sequence"/>
</dbReference>
<proteinExistence type="predicted"/>
<dbReference type="EMBL" id="JAAAUY010000248">
    <property type="protein sequence ID" value="KAF9332636.1"/>
    <property type="molecule type" value="Genomic_DNA"/>
</dbReference>
<evidence type="ECO:0000256" key="2">
    <source>
        <dbReference type="ARBA" id="ARBA00022630"/>
    </source>
</evidence>
<keyword evidence="4" id="KW-0521">NADP</keyword>
<organism evidence="7 8">
    <name type="scientific">Podila minutissima</name>
    <dbReference type="NCBI Taxonomy" id="64525"/>
    <lineage>
        <taxon>Eukaryota</taxon>
        <taxon>Fungi</taxon>
        <taxon>Fungi incertae sedis</taxon>
        <taxon>Mucoromycota</taxon>
        <taxon>Mortierellomycotina</taxon>
        <taxon>Mortierellomycetes</taxon>
        <taxon>Mortierellales</taxon>
        <taxon>Mortierellaceae</taxon>
        <taxon>Podila</taxon>
    </lineage>
</organism>
<evidence type="ECO:0000313" key="7">
    <source>
        <dbReference type="EMBL" id="KAF9332636.1"/>
    </source>
</evidence>
<dbReference type="Gene3D" id="3.20.20.70">
    <property type="entry name" value="Aldolase class I"/>
    <property type="match status" value="1"/>
</dbReference>
<evidence type="ECO:0000256" key="3">
    <source>
        <dbReference type="ARBA" id="ARBA00022643"/>
    </source>
</evidence>
<comment type="caution">
    <text evidence="7">The sequence shown here is derived from an EMBL/GenBank/DDBJ whole genome shotgun (WGS) entry which is preliminary data.</text>
</comment>
<dbReference type="PANTHER" id="PTHR43303">
    <property type="entry name" value="NADPH DEHYDROGENASE C23G7.10C-RELATED"/>
    <property type="match status" value="1"/>
</dbReference>
<dbReference type="PANTHER" id="PTHR43303:SF4">
    <property type="entry name" value="NADPH DEHYDROGENASE C23G7.10C-RELATED"/>
    <property type="match status" value="1"/>
</dbReference>
<keyword evidence="3" id="KW-0288">FMN</keyword>
<dbReference type="CDD" id="cd02932">
    <property type="entry name" value="OYE_YqiM_FMN"/>
    <property type="match status" value="1"/>
</dbReference>
<evidence type="ECO:0000256" key="4">
    <source>
        <dbReference type="ARBA" id="ARBA00022857"/>
    </source>
</evidence>
<keyword evidence="5" id="KW-0560">Oxidoreductase</keyword>
<reference evidence="7" key="1">
    <citation type="journal article" date="2020" name="Fungal Divers.">
        <title>Resolving the Mortierellaceae phylogeny through synthesis of multi-gene phylogenetics and phylogenomics.</title>
        <authorList>
            <person name="Vandepol N."/>
            <person name="Liber J."/>
            <person name="Desiro A."/>
            <person name="Na H."/>
            <person name="Kennedy M."/>
            <person name="Barry K."/>
            <person name="Grigoriev I.V."/>
            <person name="Miller A.N."/>
            <person name="O'Donnell K."/>
            <person name="Stajich J.E."/>
            <person name="Bonito G."/>
        </authorList>
    </citation>
    <scope>NUCLEOTIDE SEQUENCE</scope>
    <source>
        <strain evidence="7">NVP1</strain>
    </source>
</reference>
<dbReference type="SUPFAM" id="SSF51395">
    <property type="entry name" value="FMN-linked oxidoreductases"/>
    <property type="match status" value="1"/>
</dbReference>
<keyword evidence="8" id="KW-1185">Reference proteome</keyword>
<evidence type="ECO:0000256" key="1">
    <source>
        <dbReference type="ARBA" id="ARBA00001917"/>
    </source>
</evidence>
<feature type="domain" description="NADH:flavin oxidoreductase/NADH oxidase N-terminal" evidence="6">
    <location>
        <begin position="56"/>
        <end position="395"/>
    </location>
</feature>
<dbReference type="InterPro" id="IPR013785">
    <property type="entry name" value="Aldolase_TIM"/>
</dbReference>
<sequence length="413" mass="45214">MPSFQTNIRYEPVKPVVEFKTEFPQSKHYTEQPNPIGSYLGPLDASLPNSDKVPLLFQPFTVKDLTLANRIVVAPMCMYSSKDGFFTDFHLVHLGSYALNGPGLIIAEATAVLPNGRITPRCAGLWSDDHIPGLKRAVDFVHAQGGKIGIQLAHAGRKASAQAPYFKTDASEFWPEQVVAPTGGLLWDHHHLTPRELSLSEIQEIIAAFGDAAARAHKAGMDTVEIHGAHGYLIHSFLSPVTNHRTDHYGGSLENRARFLLDVVKAVRANFPAEKPILLRVSATDCVEHLEGPSWELEQTVQIAHWVRDAGVDVLHVSSGGNTAQQKIKAVPGYQVPYAERIKKEVPGLHVVAVGIITNGKQAEEVLEKEQADLVAAGRTFLRNTNFAMEAAVELNVKAAFAQQYSRGRTIHG</sequence>
<dbReference type="InterPro" id="IPR001155">
    <property type="entry name" value="OxRdtase_FMN_N"/>
</dbReference>
<evidence type="ECO:0000259" key="6">
    <source>
        <dbReference type="Pfam" id="PF00724"/>
    </source>
</evidence>
<dbReference type="Pfam" id="PF00724">
    <property type="entry name" value="Oxidored_FMN"/>
    <property type="match status" value="1"/>
</dbReference>
<gene>
    <name evidence="7" type="ORF">BG006_004473</name>
</gene>
<dbReference type="InterPro" id="IPR044152">
    <property type="entry name" value="YqjM-like"/>
</dbReference>
<accession>A0A9P5SNR5</accession>
<dbReference type="GO" id="GO:0010181">
    <property type="term" value="F:FMN binding"/>
    <property type="evidence" value="ECO:0007669"/>
    <property type="project" value="InterPro"/>
</dbReference>
<evidence type="ECO:0000256" key="5">
    <source>
        <dbReference type="ARBA" id="ARBA00023002"/>
    </source>
</evidence>
<evidence type="ECO:0000313" key="8">
    <source>
        <dbReference type="Proteomes" id="UP000696485"/>
    </source>
</evidence>
<dbReference type="AlphaFoldDB" id="A0A9P5SNR5"/>
<name>A0A9P5SNR5_9FUNG</name>
<protein>
    <recommendedName>
        <fullName evidence="6">NADH:flavin oxidoreductase/NADH oxidase N-terminal domain-containing protein</fullName>
    </recommendedName>
</protein>
<dbReference type="GO" id="GO:0050661">
    <property type="term" value="F:NADP binding"/>
    <property type="evidence" value="ECO:0007669"/>
    <property type="project" value="InterPro"/>
</dbReference>
<comment type="cofactor">
    <cofactor evidence="1">
        <name>FMN</name>
        <dbReference type="ChEBI" id="CHEBI:58210"/>
    </cofactor>
</comment>
<dbReference type="GO" id="GO:0003959">
    <property type="term" value="F:NADPH dehydrogenase activity"/>
    <property type="evidence" value="ECO:0007669"/>
    <property type="project" value="InterPro"/>
</dbReference>